<dbReference type="AlphaFoldDB" id="A0A6M4G9C5"/>
<evidence type="ECO:0000313" key="2">
    <source>
        <dbReference type="EMBL" id="QJR02257.1"/>
    </source>
</evidence>
<evidence type="ECO:0000313" key="3">
    <source>
        <dbReference type="Proteomes" id="UP000502611"/>
    </source>
</evidence>
<dbReference type="RefSeq" id="WP_010338725.1">
    <property type="nucleotide sequence ID" value="NZ_CP053021.1"/>
</dbReference>
<feature type="region of interest" description="Disordered" evidence="1">
    <location>
        <begin position="130"/>
        <end position="150"/>
    </location>
</feature>
<proteinExistence type="predicted"/>
<dbReference type="Proteomes" id="UP000502611">
    <property type="component" value="Chromosome"/>
</dbReference>
<evidence type="ECO:0008006" key="4">
    <source>
        <dbReference type="Google" id="ProtNLM"/>
    </source>
</evidence>
<gene>
    <name evidence="2" type="ORF">HH800_08670</name>
</gene>
<sequence length="150" mass="16095">MTYPVDQIVNLLKANGQLAFKLAEIARTSGEEYLQIGGKAASGFAGQIQDIKPGQFPGFKSEAGTAILSDLEKSREETLSKVKGAVEEWQSTWKDVVSDTSAPKELTDKFQSLFQPQSLFQSWSGLFSAATPAPAPVTPPKPAQKAPPQA</sequence>
<name>A0A6M4G9C5_SPHYA</name>
<feature type="compositionally biased region" description="Pro residues" evidence="1">
    <location>
        <begin position="133"/>
        <end position="142"/>
    </location>
</feature>
<evidence type="ECO:0000256" key="1">
    <source>
        <dbReference type="SAM" id="MobiDB-lite"/>
    </source>
</evidence>
<dbReference type="EMBL" id="CP053021">
    <property type="protein sequence ID" value="QJR02257.1"/>
    <property type="molecule type" value="Genomic_DNA"/>
</dbReference>
<reference evidence="2 3" key="1">
    <citation type="submission" date="2020-04" db="EMBL/GenBank/DDBJ databases">
        <title>The Whole Genome Analysis of High salt-tolerant Sphingobium yanoikuyae YC-XJ2 with Aryl organophosphorus flame retardants (aryl-OPFRs)-degrading capacity and characteristics of Related phosphotriesterase.</title>
        <authorList>
            <person name="Li X."/>
        </authorList>
    </citation>
    <scope>NUCLEOTIDE SEQUENCE [LARGE SCALE GENOMIC DNA]</scope>
    <source>
        <strain evidence="2 3">YC-XJ2</strain>
    </source>
</reference>
<organism evidence="2 3">
    <name type="scientific">Sphingobium yanoikuyae</name>
    <name type="common">Sphingomonas yanoikuyae</name>
    <dbReference type="NCBI Taxonomy" id="13690"/>
    <lineage>
        <taxon>Bacteria</taxon>
        <taxon>Pseudomonadati</taxon>
        <taxon>Pseudomonadota</taxon>
        <taxon>Alphaproteobacteria</taxon>
        <taxon>Sphingomonadales</taxon>
        <taxon>Sphingomonadaceae</taxon>
        <taxon>Sphingobium</taxon>
    </lineage>
</organism>
<protein>
    <recommendedName>
        <fullName evidence="4">Phasin domain-containing protein</fullName>
    </recommendedName>
</protein>
<accession>A0A6M4G9C5</accession>